<dbReference type="Proteomes" id="UP000694382">
    <property type="component" value="Chromosome 13"/>
</dbReference>
<dbReference type="PANTHER" id="PTHR23187">
    <property type="entry name" value="FLJ44216 PROTEIN-RELATED"/>
    <property type="match status" value="1"/>
</dbReference>
<dbReference type="AlphaFoldDB" id="A0A8C3N7L4"/>
<dbReference type="InterPro" id="IPR052119">
    <property type="entry name" value="ElonginBC-PRC2_ViralRestrict"/>
</dbReference>
<feature type="region of interest" description="Disordered" evidence="1">
    <location>
        <begin position="1"/>
        <end position="192"/>
    </location>
</feature>
<feature type="compositionally biased region" description="Low complexity" evidence="1">
    <location>
        <begin position="40"/>
        <end position="53"/>
    </location>
</feature>
<organism evidence="2 3">
    <name type="scientific">Geospiza parvula</name>
    <name type="common">Small tree-finch</name>
    <name type="synonym">Camarhynchus parvulus</name>
    <dbReference type="NCBI Taxonomy" id="87175"/>
    <lineage>
        <taxon>Eukaryota</taxon>
        <taxon>Metazoa</taxon>
        <taxon>Chordata</taxon>
        <taxon>Craniata</taxon>
        <taxon>Vertebrata</taxon>
        <taxon>Euteleostomi</taxon>
        <taxon>Archelosauria</taxon>
        <taxon>Archosauria</taxon>
        <taxon>Dinosauria</taxon>
        <taxon>Saurischia</taxon>
        <taxon>Theropoda</taxon>
        <taxon>Coelurosauria</taxon>
        <taxon>Aves</taxon>
        <taxon>Neognathae</taxon>
        <taxon>Neoaves</taxon>
        <taxon>Telluraves</taxon>
        <taxon>Australaves</taxon>
        <taxon>Passeriformes</taxon>
        <taxon>Thraupidae</taxon>
        <taxon>Camarhynchus</taxon>
    </lineage>
</organism>
<feature type="region of interest" description="Disordered" evidence="1">
    <location>
        <begin position="256"/>
        <end position="281"/>
    </location>
</feature>
<reference evidence="2" key="3">
    <citation type="submission" date="2025-09" db="UniProtKB">
        <authorList>
            <consortium name="Ensembl"/>
        </authorList>
    </citation>
    <scope>IDENTIFICATION</scope>
</reference>
<name>A0A8C3N7L4_GEOPR</name>
<accession>A0A8U8BSV9</accession>
<feature type="compositionally biased region" description="Polar residues" evidence="1">
    <location>
        <begin position="272"/>
        <end position="281"/>
    </location>
</feature>
<reference evidence="2" key="1">
    <citation type="submission" date="2020-02" db="EMBL/GenBank/DDBJ databases">
        <authorList>
            <person name="Enbody D E."/>
            <person name="Pettersson E M."/>
        </authorList>
    </citation>
    <scope>NUCLEOTIDE SEQUENCE [LARGE SCALE GENOMIC DNA]</scope>
</reference>
<evidence type="ECO:0000313" key="3">
    <source>
        <dbReference type="Proteomes" id="UP000694382"/>
    </source>
</evidence>
<keyword evidence="3" id="KW-1185">Reference proteome</keyword>
<protein>
    <submittedName>
        <fullName evidence="2">Uncharacterized protein</fullName>
    </submittedName>
</protein>
<evidence type="ECO:0000256" key="1">
    <source>
        <dbReference type="SAM" id="MobiDB-lite"/>
    </source>
</evidence>
<feature type="region of interest" description="Disordered" evidence="1">
    <location>
        <begin position="296"/>
        <end position="385"/>
    </location>
</feature>
<feature type="compositionally biased region" description="Low complexity" evidence="1">
    <location>
        <begin position="315"/>
        <end position="329"/>
    </location>
</feature>
<feature type="compositionally biased region" description="Basic residues" evidence="1">
    <location>
        <begin position="113"/>
        <end position="130"/>
    </location>
</feature>
<feature type="compositionally biased region" description="Polar residues" evidence="1">
    <location>
        <begin position="305"/>
        <end position="314"/>
    </location>
</feature>
<sequence length="829" mass="92227">MLLFRCTPGTHPRPGTDHRDTLPLPDPSPSSRARTAQGLPVPTRTAPARPMPADLSPAGPSRAGRRWRSCRRSRRRGGGRSSSRPPSAPWRRAPGTRGSACWRGTAPAWPARRATRPWRGRRRHRHRRARPAPAPRLTPLPPAPRARRGPTGGAEPAPAAEMDDSVVLVSDSDSEGARSPPRQPCRSRHSLPGPAEIIDLTCEDANSDPTASSSLAIIDLTEDMCSLLQSTLGAAQNSTNAAPAAHTSYPQLCPTAEKETQAVPEPSPAPASHNTSEKLSSTMVTAETMENCSCLSPVSRHHSWSPEQDYSTTASSSSLDSLSDSDCQSPSPPSLDRNSSIGSDGPEEDPPQPCLERNLPPRLSPAPTIPITPGRPQRSLPEASDFPAHQPIQQATPARTDTDSKALLDKLHNFSRSGVQHLFLQGIAPNRETQKQKPGLIPRGKLSMVYTTMEENILEGTLCFLNEFVSCQHRPPKEIICHLIKQMLLDTHKGEILNDIYTLLMKIQMLHPANITTVGWDWTVVKFIMEQQEKPPGWLLFLQYVVQTLEDDFQHNLKSYQLQKSIAKKVLSCDLCFNNVKEVVNWLVAAVTGIGFSQPREQLQEARAEHRSSSPRLASTQTEEAQTAFFAQKTVLLLQRMLAMAVEVDRSPTCSSRKIADDIFPFILNIPLRSQREALLNTMESQLLRCRLLELLFQHSCDVPATSSMSLDKVLYFLSHSSVLPQFQDETATWQRWDEMLQYLSLLLLSYHSVKLEHLRTSASERMKLIAQKAKARLQDSDDISQLDIQLNMNYFISRMQKTLGEPFPPQIQEKLFMLQELFFIVTAA</sequence>
<evidence type="ECO:0000313" key="2">
    <source>
        <dbReference type="Ensembl" id="ENSCPVP00000014864.2"/>
    </source>
</evidence>
<feature type="compositionally biased region" description="Low complexity" evidence="1">
    <location>
        <begin position="153"/>
        <end position="171"/>
    </location>
</feature>
<feature type="compositionally biased region" description="Low complexity" evidence="1">
    <location>
        <begin position="81"/>
        <end position="95"/>
    </location>
</feature>
<dbReference type="Ensembl" id="ENSCPVT00000015527.2">
    <property type="protein sequence ID" value="ENSCPVP00000014864.2"/>
    <property type="gene ID" value="ENSCPVG00000010879.2"/>
</dbReference>
<accession>A0A8C3N7L4</accession>
<dbReference type="PANTHER" id="PTHR23187:SF3">
    <property type="entry name" value="SUMO-INTERACTING MOTIF-CONTAINING PROTEIN 1"/>
    <property type="match status" value="1"/>
</dbReference>
<dbReference type="GO" id="GO:0032184">
    <property type="term" value="F:SUMO polymer binding"/>
    <property type="evidence" value="ECO:0007669"/>
    <property type="project" value="TreeGrafter"/>
</dbReference>
<reference evidence="2" key="2">
    <citation type="submission" date="2025-08" db="UniProtKB">
        <authorList>
            <consortium name="Ensembl"/>
        </authorList>
    </citation>
    <scope>IDENTIFICATION</scope>
</reference>
<feature type="compositionally biased region" description="Pro residues" evidence="1">
    <location>
        <begin position="132"/>
        <end position="144"/>
    </location>
</feature>
<feature type="compositionally biased region" description="Basic residues" evidence="1">
    <location>
        <begin position="63"/>
        <end position="78"/>
    </location>
</feature>
<feature type="compositionally biased region" description="Low complexity" evidence="1">
    <location>
        <begin position="103"/>
        <end position="112"/>
    </location>
</feature>
<proteinExistence type="predicted"/>